<dbReference type="Gene3D" id="2.60.40.1080">
    <property type="match status" value="4"/>
</dbReference>
<dbReference type="PROSITE" id="PS51272">
    <property type="entry name" value="SLH"/>
    <property type="match status" value="3"/>
</dbReference>
<organism evidence="3 4">
    <name type="scientific">Paenibacillus konkukensis</name>
    <dbReference type="NCBI Taxonomy" id="2020716"/>
    <lineage>
        <taxon>Bacteria</taxon>
        <taxon>Bacillati</taxon>
        <taxon>Bacillota</taxon>
        <taxon>Bacilli</taxon>
        <taxon>Bacillales</taxon>
        <taxon>Paenibacillaceae</taxon>
        <taxon>Paenibacillus</taxon>
    </lineage>
</organism>
<accession>A0ABY4RPQ3</accession>
<dbReference type="EMBL" id="CP027059">
    <property type="protein sequence ID" value="UQZ84180.1"/>
    <property type="molecule type" value="Genomic_DNA"/>
</dbReference>
<dbReference type="PANTHER" id="PTHR43308:SF5">
    <property type="entry name" value="S-LAYER PROTEIN _ PEPTIDOGLYCAN ENDO-BETA-N-ACETYLGLUCOSAMINIDASE"/>
    <property type="match status" value="1"/>
</dbReference>
<dbReference type="InterPro" id="IPR001434">
    <property type="entry name" value="OmcB-like_DUF11"/>
</dbReference>
<dbReference type="Pfam" id="PF01345">
    <property type="entry name" value="DUF11"/>
    <property type="match status" value="2"/>
</dbReference>
<dbReference type="Pfam" id="PF05345">
    <property type="entry name" value="He_PIG"/>
    <property type="match status" value="7"/>
</dbReference>
<dbReference type="InterPro" id="IPR047589">
    <property type="entry name" value="DUF11_rpt"/>
</dbReference>
<reference evidence="3" key="1">
    <citation type="submission" date="2018-02" db="EMBL/GenBank/DDBJ databases">
        <authorList>
            <person name="Kim S.-K."/>
            <person name="Jung H.-I."/>
            <person name="Lee S.-W."/>
        </authorList>
    </citation>
    <scope>NUCLEOTIDE SEQUENCE</scope>
    <source>
        <strain evidence="3">SK3146</strain>
    </source>
</reference>
<dbReference type="EC" id="3.2.1.8" evidence="3"/>
<evidence type="ECO:0000313" key="3">
    <source>
        <dbReference type="EMBL" id="UQZ84180.1"/>
    </source>
</evidence>
<dbReference type="InterPro" id="IPR015919">
    <property type="entry name" value="Cadherin-like_sf"/>
</dbReference>
<dbReference type="InterPro" id="IPR006626">
    <property type="entry name" value="PbH1"/>
</dbReference>
<dbReference type="InterPro" id="IPR001119">
    <property type="entry name" value="SLH_dom"/>
</dbReference>
<dbReference type="InterPro" id="IPR012334">
    <property type="entry name" value="Pectin_lyas_fold"/>
</dbReference>
<evidence type="ECO:0000256" key="1">
    <source>
        <dbReference type="SAM" id="MobiDB-lite"/>
    </source>
</evidence>
<evidence type="ECO:0000313" key="4">
    <source>
        <dbReference type="Proteomes" id="UP001057134"/>
    </source>
</evidence>
<dbReference type="Gene3D" id="2.60.40.10">
    <property type="entry name" value="Immunoglobulins"/>
    <property type="match status" value="7"/>
</dbReference>
<keyword evidence="4" id="KW-1185">Reference proteome</keyword>
<dbReference type="NCBIfam" id="TIGR01451">
    <property type="entry name" value="B_ant_repeat"/>
    <property type="match status" value="2"/>
</dbReference>
<dbReference type="SMART" id="SM00635">
    <property type="entry name" value="BID_2"/>
    <property type="match status" value="5"/>
</dbReference>
<dbReference type="SUPFAM" id="SSF49373">
    <property type="entry name" value="Invasin/intimin cell-adhesion fragments"/>
    <property type="match status" value="1"/>
</dbReference>
<feature type="domain" description="SLH" evidence="2">
    <location>
        <begin position="2182"/>
        <end position="2245"/>
    </location>
</feature>
<dbReference type="SUPFAM" id="SSF49313">
    <property type="entry name" value="Cadherin-like"/>
    <property type="match status" value="4"/>
</dbReference>
<dbReference type="GO" id="GO:0031176">
    <property type="term" value="F:endo-1,4-beta-xylanase activity"/>
    <property type="evidence" value="ECO:0007669"/>
    <property type="project" value="UniProtKB-EC"/>
</dbReference>
<dbReference type="InterPro" id="IPR011050">
    <property type="entry name" value="Pectin_lyase_fold/virulence"/>
</dbReference>
<feature type="domain" description="SLH" evidence="2">
    <location>
        <begin position="2247"/>
        <end position="2306"/>
    </location>
</feature>
<dbReference type="InterPro" id="IPR051465">
    <property type="entry name" value="Cell_Envelope_Struct_Comp"/>
</dbReference>
<dbReference type="SMART" id="SM00710">
    <property type="entry name" value="PbH1"/>
    <property type="match status" value="6"/>
</dbReference>
<dbReference type="Pfam" id="PF00395">
    <property type="entry name" value="SLH"/>
    <property type="match status" value="3"/>
</dbReference>
<gene>
    <name evidence="3" type="primary">xynA1_13</name>
    <name evidence="3" type="ORF">SK3146_03413</name>
</gene>
<evidence type="ECO:0000259" key="2">
    <source>
        <dbReference type="PROSITE" id="PS51272"/>
    </source>
</evidence>
<dbReference type="InterPro" id="IPR008964">
    <property type="entry name" value="Invasin/intimin_cell_adhesion"/>
</dbReference>
<dbReference type="InterPro" id="IPR039448">
    <property type="entry name" value="Beta_helix"/>
</dbReference>
<proteinExistence type="predicted"/>
<feature type="compositionally biased region" description="Low complexity" evidence="1">
    <location>
        <begin position="1899"/>
        <end position="1911"/>
    </location>
</feature>
<sequence>MDDVSSRTSDDRRFFTGFFRGLALCLGIVLVLLLSSLIAPAYASAAPIEVNNYSDSAGNCDTPNQCTVRAAVAKSNAAGGANTIVLPAGTYELESGPLLIDSSVTIIGAGGDPQGDPNSTVIKPKAGTTAKKIIDINASASGVYDVTLNALTISGGAASYANGDSYGGAGISGYIASSGRITIDNCIISGNTATGNDLYGGGMNIAGEPGGKLTIRNTVVRNNQADLKGGGMFLEGDFDVDISRSFIDGNIAKNGLGGGLALVPTAAALGSVKIDSSTISRNQADGKDSANSGGGGIYLNRPAAITNTTISGNTAKRNGAGLLVLHYSGTTTIRHATVYNNQADGAGGGIDLEQGASVIDNSIVAGNLAAGGNPGNVGGSGSFDSSSSSNLFGLGGSGGLQSGVNGNQIDVSEPGLLPLAASGGIGETHALTAASPARGAGNNAKAELFDQRGFPRKTGSRVDIGAVEGLPDQSIPQGTTLQIPLTLGDEAQVANVTAASPVSALLPAGSITVTGSGASRTITVTPAADKGGNAVITVQMDSLASGKPQSVSASFTLTVVAPPDLSIAKSHTGSFTQGLPGLYTLTVTNEGQGPTAGAVTVTDALPAGLTLAGLSGSGWTCDTAAKSCTRADILNPGASYPAITVAVQAAADAPANVVNTASVSTAGDANPGNDTAEDPTVIIGVPNLKIAKSHAGGFVQGQRGAAYTIAVKNEGHGAAAGVVTVTDTLPVGLTLSAMSGTGWTCDGASCTRSDALAPGAAYPDITVTVDVAVNAAPIVINTAAVSGGGDTSPADNNAADPTIIAPAADLTISVAHAGSFTQGQIGAGYVLTVSNAGGGATIGTVTVSETLPAGMTLATMSGPDWTCSGASCTRSDALAPGAGYPPILVTVNVAEDAPPSLVNAVSVSGGGEYNTANSAAEDTTAVKAKPVIDDPSLHAGTVGIAYAPVQLAAAGGEGAYQWSIASGSLPAGFTLDGSTGQLGGTPTASGTFAFTVQAEDANGVKAVKELTLLIHPPLTIETASLPEATVRTAYSQTLRAAGGSGTYTWSVTTGSLPAGLTLDGATGELAGTPGADGTFPITVKVTDGSGVTALQALMLKVNPELMLNATSLPEGTVGEAYPEQTFSAAGGNGVYTWSIAGDLPAGLSFDPATAKVSGTPAAAGTGSFTVKVTDGNGAAATRDYTLKVNPGLAIRTAALKEGTLSAAYAQALEAEGGSGDGTYSWSVAAGSLPDGLTLAGSEISGIPAKEGAFTFTLQVEDGNRVVKTKAFTIQIAPALILASPVLPEGTAGVPYPAAAFRAQGGSGVYTWSLTGTLPDGLVFGASTQAIEGTPVAEGTASFTIRVTDGNGAVAEQNMTLKVNPRLQLVASPLPEGTANAAYPKRLFTAEGGNGAYTWSLDGTLPEGLSFGTEVSGGTVAGAVYGTPVKAADSSFTIRVTDGNGATASQALSLKIHPPLSVEALAAPDGTVGQPYPQWTLSAEGGSGVYNWSAEGDLPQGLTFGTANGSVNAAVYGVPVEAGTSGFTVKVTDGSGAAASRSATIRIDPAIFFETSGYTVKAGQQQQTVLNGKYSDTLTQEIADGVTYRIADSSIAAVNGSGAVTGLKRGTTVLQAVYGNQTAATEIRVGSELERLTLSQPSYRLGAGQTQAVQVTAHYSDGELKDVTDAAIYSFDKPDIARMDGQGVLKGLRAGEAVLSAGFGGQTATAAVVVEAEPEPSGGMTIAFGQPSYEMQAGQALTTVVSATYEGRMYPLTQGVHFRTEDLKIATVDAGGKVFGVGPGATVLSATYSYLGETLTAQAVVHVIGGGVRIEELHFGAASYALRAGQQQYAAVTAKLSDNSVLDISDLATYTVRDAAIAKIGSGGLITGLLPGDTVITATYGGQSAEAALVVVSANSGSRRPSSSSGAATPETDSEYPVNITPGDGTVQTVMISADEISSGAVLLQTAGASGTAELTADVIRDMLSRNADLKIVFQTAAGVIELPLKEIDPQRLAGQLGTGDADGLKIRIGIGEPDAQTKGRLAGAISALGSTELAKPLVFSVREVDGKGNETDATGLTGVIIRMLLLTDAVNSNTAAGVRWDSAAQQLRFAPAAFEPFGGNSAAKLNLQSPGTGIYAVLDTPVKFGDLSGHWARETVQILASKLIVQGRSEGSFDPDGTVTRAEWAALLVRALGLGDAREKAPFTDVDGQWFAAAVNTAYQAKLIDGYEDGSFRPDRTVTREELAVMMTRAMAYIGMKPAGQEKSAFADEPLIADWAKASVEQAARAGIIEGDQQRMFHPGQSATRAEAAAMLYRLLKAAQYL</sequence>
<keyword evidence="3" id="KW-0326">Glycosidase</keyword>
<dbReference type="InterPro" id="IPR003343">
    <property type="entry name" value="Big_2"/>
</dbReference>
<dbReference type="RefSeq" id="WP_249866115.1">
    <property type="nucleotide sequence ID" value="NZ_CP027059.1"/>
</dbReference>
<feature type="region of interest" description="Disordered" evidence="1">
    <location>
        <begin position="1899"/>
        <end position="1922"/>
    </location>
</feature>
<dbReference type="InterPro" id="IPR059226">
    <property type="entry name" value="Choice_anch_Q_dom"/>
</dbReference>
<reference evidence="3" key="2">
    <citation type="journal article" date="2021" name="J Anim Sci Technol">
        <title>Complete genome sequence of Paenibacillus konkukensis sp. nov. SK3146 as a potential probiotic strain.</title>
        <authorList>
            <person name="Jung H.I."/>
            <person name="Park S."/>
            <person name="Niu K.M."/>
            <person name="Lee S.W."/>
            <person name="Kothari D."/>
            <person name="Yi K.J."/>
            <person name="Kim S.K."/>
        </authorList>
    </citation>
    <scope>NUCLEOTIDE SEQUENCE</scope>
    <source>
        <strain evidence="3">SK3146</strain>
    </source>
</reference>
<dbReference type="InterPro" id="IPR013783">
    <property type="entry name" value="Ig-like_fold"/>
</dbReference>
<protein>
    <submittedName>
        <fullName evidence="3">Endo-1,4-beta-xylanase A</fullName>
        <ecNumber evidence="3">3.2.1.8</ecNumber>
    </submittedName>
</protein>
<feature type="domain" description="SLH" evidence="2">
    <location>
        <begin position="2123"/>
        <end position="2181"/>
    </location>
</feature>
<dbReference type="Pfam" id="PF13229">
    <property type="entry name" value="Beta_helix"/>
    <property type="match status" value="1"/>
</dbReference>
<dbReference type="Proteomes" id="UP001057134">
    <property type="component" value="Chromosome"/>
</dbReference>
<keyword evidence="3" id="KW-0378">Hydrolase</keyword>
<dbReference type="NCBIfam" id="NF041518">
    <property type="entry name" value="choice_anch_Q"/>
    <property type="match status" value="1"/>
</dbReference>
<dbReference type="PANTHER" id="PTHR43308">
    <property type="entry name" value="OUTER MEMBRANE PROTEIN ALPHA-RELATED"/>
    <property type="match status" value="1"/>
</dbReference>
<dbReference type="Gene3D" id="2.160.20.10">
    <property type="entry name" value="Single-stranded right-handed beta-helix, Pectin lyase-like"/>
    <property type="match status" value="1"/>
</dbReference>
<name>A0ABY4RPQ3_9BACL</name>
<dbReference type="SUPFAM" id="SSF51126">
    <property type="entry name" value="Pectin lyase-like"/>
    <property type="match status" value="1"/>
</dbReference>